<evidence type="ECO:0000313" key="7">
    <source>
        <dbReference type="EMBL" id="ULT94653.1"/>
    </source>
</evidence>
<evidence type="ECO:0000256" key="4">
    <source>
        <dbReference type="ARBA" id="ARBA00023136"/>
    </source>
</evidence>
<feature type="transmembrane region" description="Helical" evidence="5">
    <location>
        <begin position="199"/>
        <end position="219"/>
    </location>
</feature>
<feature type="transmembrane region" description="Helical" evidence="5">
    <location>
        <begin position="154"/>
        <end position="178"/>
    </location>
</feature>
<reference evidence="7 8" key="1">
    <citation type="submission" date="2022-05" db="EMBL/GenBank/DDBJ databases">
        <title>Chromosome-level reference genomes for two strains of Caenorhabditis briggsae: an improved platform for comparative genomics.</title>
        <authorList>
            <person name="Stevens L."/>
            <person name="Andersen E.C."/>
        </authorList>
    </citation>
    <scope>NUCLEOTIDE SEQUENCE [LARGE SCALE GENOMIC DNA]</scope>
    <source>
        <strain evidence="7">QX1410_ONT</strain>
        <tissue evidence="7">Whole-organism</tissue>
    </source>
</reference>
<dbReference type="Proteomes" id="UP000827892">
    <property type="component" value="Chromosome IV"/>
</dbReference>
<dbReference type="PANTHER" id="PTHR24224:SF15">
    <property type="entry name" value="G-PROTEIN COUPLED RECEPTORS FAMILY 1 PROFILE DOMAIN-CONTAINING PROTEIN"/>
    <property type="match status" value="1"/>
</dbReference>
<keyword evidence="4 5" id="KW-0472">Membrane</keyword>
<feature type="transmembrane region" description="Helical" evidence="5">
    <location>
        <begin position="12"/>
        <end position="40"/>
    </location>
</feature>
<evidence type="ECO:0000256" key="2">
    <source>
        <dbReference type="ARBA" id="ARBA00022692"/>
    </source>
</evidence>
<organism evidence="7 8">
    <name type="scientific">Caenorhabditis briggsae</name>
    <dbReference type="NCBI Taxonomy" id="6238"/>
    <lineage>
        <taxon>Eukaryota</taxon>
        <taxon>Metazoa</taxon>
        <taxon>Ecdysozoa</taxon>
        <taxon>Nematoda</taxon>
        <taxon>Chromadorea</taxon>
        <taxon>Rhabditida</taxon>
        <taxon>Rhabditina</taxon>
        <taxon>Rhabditomorpha</taxon>
        <taxon>Rhabditoidea</taxon>
        <taxon>Rhabditidae</taxon>
        <taxon>Peloderinae</taxon>
        <taxon>Caenorhabditis</taxon>
    </lineage>
</organism>
<dbReference type="Gene3D" id="1.20.1070.10">
    <property type="entry name" value="Rhodopsin 7-helix transmembrane proteins"/>
    <property type="match status" value="1"/>
</dbReference>
<sequence>MNQTTKPPTWGFQVYYAMSIVTIPIYLCIADLLSMVGYLALTPAREIPVIRQFYFDNQEYYIAAATYNIIYYSLYVRCTGIIFLSLQRYFIITSPLSNFSLLIQSAENWKIVLVYWMTPTILSIVVLKDYEFHFNNVVEMTLIVDKSITQRNTVMALIVVSITCIVSSIAYGALFIFLRKNSSKLSKSLRREVHLAFQVLVLFLAFFAVFVFFASLNYLTQLQMMDWVYYIRGIYPMISGFLSYLNPYCILILNRYLSRQVIKSVRCEGYKGSEAQVSGIVSNATKPTAGSTNLRRPGATLAPKKVTFC</sequence>
<dbReference type="AlphaFoldDB" id="A0AAE9AA63"/>
<evidence type="ECO:0000256" key="3">
    <source>
        <dbReference type="ARBA" id="ARBA00022989"/>
    </source>
</evidence>
<feature type="transmembrane region" description="Helical" evidence="5">
    <location>
        <begin position="107"/>
        <end position="127"/>
    </location>
</feature>
<evidence type="ECO:0000313" key="8">
    <source>
        <dbReference type="Proteomes" id="UP000827892"/>
    </source>
</evidence>
<dbReference type="InterPro" id="IPR017452">
    <property type="entry name" value="GPCR_Rhodpsn_7TM"/>
</dbReference>
<evidence type="ECO:0000259" key="6">
    <source>
        <dbReference type="PROSITE" id="PS50262"/>
    </source>
</evidence>
<dbReference type="InterPro" id="IPR019426">
    <property type="entry name" value="7TM_GPCR_serpentine_rcpt_Srv"/>
</dbReference>
<keyword evidence="2 5" id="KW-0812">Transmembrane</keyword>
<name>A0AAE9AA63_CAEBR</name>
<evidence type="ECO:0000256" key="5">
    <source>
        <dbReference type="SAM" id="Phobius"/>
    </source>
</evidence>
<feature type="domain" description="G-protein coupled receptors family 1 profile" evidence="6">
    <location>
        <begin position="27"/>
        <end position="250"/>
    </location>
</feature>
<gene>
    <name evidence="7" type="ORF">L3Y34_003840</name>
</gene>
<evidence type="ECO:0000256" key="1">
    <source>
        <dbReference type="ARBA" id="ARBA00004370"/>
    </source>
</evidence>
<feature type="transmembrane region" description="Helical" evidence="5">
    <location>
        <begin position="234"/>
        <end position="253"/>
    </location>
</feature>
<proteinExistence type="predicted"/>
<dbReference type="PANTHER" id="PTHR24224">
    <property type="entry name" value="CARDIOACCELERATORY PEPTIDE RECEPTOR-RELATED"/>
    <property type="match status" value="1"/>
</dbReference>
<dbReference type="PROSITE" id="PS50262">
    <property type="entry name" value="G_PROTEIN_RECEP_F1_2"/>
    <property type="match status" value="1"/>
</dbReference>
<protein>
    <recommendedName>
        <fullName evidence="6">G-protein coupled receptors family 1 profile domain-containing protein</fullName>
    </recommendedName>
</protein>
<dbReference type="GO" id="GO:0016020">
    <property type="term" value="C:membrane"/>
    <property type="evidence" value="ECO:0007669"/>
    <property type="project" value="UniProtKB-SubCell"/>
</dbReference>
<dbReference type="SUPFAM" id="SSF81321">
    <property type="entry name" value="Family A G protein-coupled receptor-like"/>
    <property type="match status" value="1"/>
</dbReference>
<accession>A0AAE9AA63</accession>
<feature type="transmembrane region" description="Helical" evidence="5">
    <location>
        <begin position="60"/>
        <end position="86"/>
    </location>
</feature>
<dbReference type="InterPro" id="IPR052665">
    <property type="entry name" value="Neuropeptide-GPCR"/>
</dbReference>
<dbReference type="EMBL" id="CP090894">
    <property type="protein sequence ID" value="ULT94653.1"/>
    <property type="molecule type" value="Genomic_DNA"/>
</dbReference>
<keyword evidence="3 5" id="KW-1133">Transmembrane helix</keyword>
<comment type="subcellular location">
    <subcellularLocation>
        <location evidence="1">Membrane</location>
    </subcellularLocation>
</comment>
<dbReference type="Pfam" id="PF10323">
    <property type="entry name" value="7TM_GPCR_Srv"/>
    <property type="match status" value="1"/>
</dbReference>